<keyword evidence="1" id="KW-0812">Transmembrane</keyword>
<evidence type="ECO:0000313" key="2">
    <source>
        <dbReference type="EMBL" id="CDF35249.1"/>
    </source>
</evidence>
<feature type="transmembrane region" description="Helical" evidence="1">
    <location>
        <begin position="41"/>
        <end position="61"/>
    </location>
</feature>
<evidence type="ECO:0000313" key="3">
    <source>
        <dbReference type="Proteomes" id="UP000012073"/>
    </source>
</evidence>
<evidence type="ECO:0000256" key="1">
    <source>
        <dbReference type="SAM" id="Phobius"/>
    </source>
</evidence>
<proteinExistence type="predicted"/>
<dbReference type="RefSeq" id="XP_005715068.1">
    <property type="nucleotide sequence ID" value="XM_005715011.1"/>
</dbReference>
<feature type="transmembrane region" description="Helical" evidence="1">
    <location>
        <begin position="171"/>
        <end position="192"/>
    </location>
</feature>
<dbReference type="Proteomes" id="UP000012073">
    <property type="component" value="Unassembled WGS sequence"/>
</dbReference>
<protein>
    <submittedName>
        <fullName evidence="2">Uncharacterized protein</fullName>
    </submittedName>
</protein>
<dbReference type="Gramene" id="CDF35249">
    <property type="protein sequence ID" value="CDF35249"/>
    <property type="gene ID" value="CHC_T00003481001"/>
</dbReference>
<organism evidence="2 3">
    <name type="scientific">Chondrus crispus</name>
    <name type="common">Carrageen Irish moss</name>
    <name type="synonym">Polymorpha crispa</name>
    <dbReference type="NCBI Taxonomy" id="2769"/>
    <lineage>
        <taxon>Eukaryota</taxon>
        <taxon>Rhodophyta</taxon>
        <taxon>Florideophyceae</taxon>
        <taxon>Rhodymeniophycidae</taxon>
        <taxon>Gigartinales</taxon>
        <taxon>Gigartinaceae</taxon>
        <taxon>Chondrus</taxon>
    </lineage>
</organism>
<keyword evidence="1" id="KW-1133">Transmembrane helix</keyword>
<dbReference type="EMBL" id="HG001725">
    <property type="protein sequence ID" value="CDF35249.1"/>
    <property type="molecule type" value="Genomic_DNA"/>
</dbReference>
<dbReference type="KEGG" id="ccp:CHC_T00003481001"/>
<feature type="transmembrane region" description="Helical" evidence="1">
    <location>
        <begin position="12"/>
        <end position="35"/>
    </location>
</feature>
<reference evidence="3" key="1">
    <citation type="journal article" date="2013" name="Proc. Natl. Acad. Sci. U.S.A.">
        <title>Genome structure and metabolic features in the red seaweed Chondrus crispus shed light on evolution of the Archaeplastida.</title>
        <authorList>
            <person name="Collen J."/>
            <person name="Porcel B."/>
            <person name="Carre W."/>
            <person name="Ball S.G."/>
            <person name="Chaparro C."/>
            <person name="Tonon T."/>
            <person name="Barbeyron T."/>
            <person name="Michel G."/>
            <person name="Noel B."/>
            <person name="Valentin K."/>
            <person name="Elias M."/>
            <person name="Artiguenave F."/>
            <person name="Arun A."/>
            <person name="Aury J.M."/>
            <person name="Barbosa-Neto J.F."/>
            <person name="Bothwell J.H."/>
            <person name="Bouget F.Y."/>
            <person name="Brillet L."/>
            <person name="Cabello-Hurtado F."/>
            <person name="Capella-Gutierrez S."/>
            <person name="Charrier B."/>
            <person name="Cladiere L."/>
            <person name="Cock J.M."/>
            <person name="Coelho S.M."/>
            <person name="Colleoni C."/>
            <person name="Czjzek M."/>
            <person name="Da Silva C."/>
            <person name="Delage L."/>
            <person name="Denoeud F."/>
            <person name="Deschamps P."/>
            <person name="Dittami S.M."/>
            <person name="Gabaldon T."/>
            <person name="Gachon C.M."/>
            <person name="Groisillier A."/>
            <person name="Herve C."/>
            <person name="Jabbari K."/>
            <person name="Katinka M."/>
            <person name="Kloareg B."/>
            <person name="Kowalczyk N."/>
            <person name="Labadie K."/>
            <person name="Leblanc C."/>
            <person name="Lopez P.J."/>
            <person name="McLachlan D.H."/>
            <person name="Meslet-Cladiere L."/>
            <person name="Moustafa A."/>
            <person name="Nehr Z."/>
            <person name="Nyvall Collen P."/>
            <person name="Panaud O."/>
            <person name="Partensky F."/>
            <person name="Poulain J."/>
            <person name="Rensing S.A."/>
            <person name="Rousvoal S."/>
            <person name="Samson G."/>
            <person name="Symeonidi A."/>
            <person name="Weissenbach J."/>
            <person name="Zambounis A."/>
            <person name="Wincker P."/>
            <person name="Boyen C."/>
        </authorList>
    </citation>
    <scope>NUCLEOTIDE SEQUENCE [LARGE SCALE GENOMIC DNA]</scope>
    <source>
        <strain evidence="3">cv. Stackhouse</strain>
    </source>
</reference>
<dbReference type="GeneID" id="17322783"/>
<name>R7QB00_CHOCR</name>
<gene>
    <name evidence="2" type="ORF">CHC_T00003481001</name>
</gene>
<dbReference type="OrthoDB" id="10637446at2759"/>
<accession>R7QB00</accession>
<keyword evidence="1" id="KW-0472">Membrane</keyword>
<dbReference type="AlphaFoldDB" id="R7QB00"/>
<feature type="transmembrane region" description="Helical" evidence="1">
    <location>
        <begin position="225"/>
        <end position="245"/>
    </location>
</feature>
<keyword evidence="3" id="KW-1185">Reference proteome</keyword>
<sequence length="373" mass="41628">MFTFFATVVQQLDVIPALGSSLWTVISTFVMVAVVRDPFPAFLHNLPLFSLAIANAALLGLQVPRDFSNRASHATSLADSRAIGQVMGFVAYRFREGKLECVTSRGSEIRHWCFTFHAMSTPDQAKEVHNGIVENGYSFINGRNLNLFRDVFIAWRRQAQSVVERVNRRRIFCLAGLLCESVAVIVVISLIGNIQGSGSNMFGSFETASSTSGIPYFTSPLEFSLLQVVLSVIVICFSDYLYILVNISRSVTCETEVRAIMLHCVSSRWFNWAGSDYSYLENGRRLRGLNIHFDEASIPVKELPLLGFFGDQDESERCNATILTNAANSKQILIRRVGESLLRASLYNGEADRQTLLNEKLENIAIEVSDRIV</sequence>